<evidence type="ECO:0000313" key="3">
    <source>
        <dbReference type="Proteomes" id="UP000254337"/>
    </source>
</evidence>
<sequence length="254" mass="27402">MNKTMHASFLVLYFIALVLAGTSPLFAAGAALVFFLVTSFQVLKMIVVLAVIIGGLCVLFPFLAPVAFILAVVFFIMRIRFIIRNMYAILAGAYVYGVLAAFGASHIGLLGYTTYALAAAAVLVLHVILKWLYRMGYTTKQAFGIMGLVPLLVVVFVLPFLKIPVVHGDVVVSPDVYPDAAPPPTSSTAASQSVLLHIRELRLLLTSFTMVLSYGLLYILIPFTAALPCIPAYIPAPECPMTPFMGLTSTIPLI</sequence>
<dbReference type="Proteomes" id="UP000254337">
    <property type="component" value="Chromosome"/>
</dbReference>
<feature type="transmembrane region" description="Helical" evidence="1">
    <location>
        <begin position="115"/>
        <end position="133"/>
    </location>
</feature>
<accession>A0A346AWW5</accession>
<dbReference type="EMBL" id="CP029462">
    <property type="protein sequence ID" value="AXL20358.1"/>
    <property type="molecule type" value="Genomic_DNA"/>
</dbReference>
<dbReference type="OrthoDB" id="1634652at2"/>
<evidence type="ECO:0000256" key="1">
    <source>
        <dbReference type="SAM" id="Phobius"/>
    </source>
</evidence>
<dbReference type="RefSeq" id="WP_107195944.1">
    <property type="nucleotide sequence ID" value="NZ_CP029462.1"/>
</dbReference>
<keyword evidence="3" id="KW-1185">Reference proteome</keyword>
<dbReference type="AlphaFoldDB" id="A0A346AWW5"/>
<gene>
    <name evidence="2" type="ORF">DKB62_01560</name>
</gene>
<keyword evidence="1" id="KW-0812">Transmembrane</keyword>
<protein>
    <submittedName>
        <fullName evidence="2">Uncharacterized protein</fullName>
    </submittedName>
</protein>
<dbReference type="KEGG" id="meg:DKB62_01560"/>
<reference evidence="2 3" key="1">
    <citation type="submission" date="2018-05" db="EMBL/GenBank/DDBJ databases">
        <title>Complete genome sequence of Megasphaera sp. AJH120T, isolated from the ceca of a chicken.</title>
        <authorList>
            <person name="Maki J."/>
            <person name="Looft T."/>
        </authorList>
    </citation>
    <scope>NUCLEOTIDE SEQUENCE [LARGE SCALE GENOMIC DNA]</scope>
    <source>
        <strain evidence="2 3">AJH120</strain>
    </source>
</reference>
<feature type="transmembrane region" description="Helical" evidence="1">
    <location>
        <begin position="211"/>
        <end position="234"/>
    </location>
</feature>
<evidence type="ECO:0000313" key="2">
    <source>
        <dbReference type="EMBL" id="AXL20358.1"/>
    </source>
</evidence>
<feature type="transmembrane region" description="Helical" evidence="1">
    <location>
        <begin position="88"/>
        <end position="109"/>
    </location>
</feature>
<organism evidence="2 3">
    <name type="scientific">Megasphaera stantonii</name>
    <dbReference type="NCBI Taxonomy" id="2144175"/>
    <lineage>
        <taxon>Bacteria</taxon>
        <taxon>Bacillati</taxon>
        <taxon>Bacillota</taxon>
        <taxon>Negativicutes</taxon>
        <taxon>Veillonellales</taxon>
        <taxon>Veillonellaceae</taxon>
        <taxon>Megasphaera</taxon>
    </lineage>
</organism>
<feature type="transmembrane region" description="Helical" evidence="1">
    <location>
        <begin position="142"/>
        <end position="161"/>
    </location>
</feature>
<feature type="transmembrane region" description="Helical" evidence="1">
    <location>
        <begin position="43"/>
        <end position="76"/>
    </location>
</feature>
<proteinExistence type="predicted"/>
<keyword evidence="1" id="KW-1133">Transmembrane helix</keyword>
<name>A0A346AWW5_9FIRM</name>
<keyword evidence="1" id="KW-0472">Membrane</keyword>